<reference evidence="2 3" key="1">
    <citation type="submission" date="2015-10" db="EMBL/GenBank/DDBJ databases">
        <authorList>
            <person name="Gilbert D.G."/>
        </authorList>
    </citation>
    <scope>NUCLEOTIDE SEQUENCE [LARGE SCALE GENOMIC DNA]</scope>
    <source>
        <strain evidence="2">COMA1</strain>
    </source>
</reference>
<name>A0A0S4L6M5_9BACT</name>
<dbReference type="Pfam" id="PF20686">
    <property type="entry name" value="CsoSCA_cat"/>
    <property type="match status" value="1"/>
</dbReference>
<evidence type="ECO:0000313" key="2">
    <source>
        <dbReference type="EMBL" id="CUS33351.1"/>
    </source>
</evidence>
<dbReference type="RefSeq" id="WP_090744824.1">
    <property type="nucleotide sequence ID" value="NZ_CZQA01000001.1"/>
</dbReference>
<dbReference type="InterPro" id="IPR048539">
    <property type="entry name" value="CsoSCA_cat"/>
</dbReference>
<sequence>MGNSTVPQASPDSIAIRNLPIQQRIDWLMEHARRYAQVYQSPESFLARERYSAKHDTAIIALKCMDGRLNLSVATNTPPGIIQPIRNLGGRFDMGWPHFGEVMTDQIQQMVRHGRRTLILMNYHYSKGDQHRGCAGWGYNTDAARDHALRTKRQVEEVFGSAHSTVYPLVCGFETDEDALVLHGSNHRDTLDLSTVSAQDLASLPASLSRLYPDMPEEMQEDLLPLVQGNIAHIEEVRKNDRTLEIVHHEWMIGIGRGFHWLHMPNLALIIGPHSPELADPLSKAGGIIAANMRDDRIPDDGFLLLSVAPYQEVGVDRARATLKSRFMAEFAAHIIRSDHAKIADKINIRKAVLSWHTRALELIV</sequence>
<protein>
    <recommendedName>
        <fullName evidence="1">Carboxysome Shell Carbonic Anhydrase catalytic domain-containing protein</fullName>
    </recommendedName>
</protein>
<dbReference type="AlphaFoldDB" id="A0A0S4L6M5"/>
<dbReference type="EMBL" id="CZQA01000001">
    <property type="protein sequence ID" value="CUS33351.1"/>
    <property type="molecule type" value="Genomic_DNA"/>
</dbReference>
<dbReference type="SUPFAM" id="SSF53056">
    <property type="entry name" value="beta-carbonic anhydrase, cab"/>
    <property type="match status" value="1"/>
</dbReference>
<dbReference type="InterPro" id="IPR036874">
    <property type="entry name" value="Carbonic_anhydrase_sf"/>
</dbReference>
<organism evidence="2 3">
    <name type="scientific">Candidatus Nitrospira nitrosa</name>
    <dbReference type="NCBI Taxonomy" id="1742972"/>
    <lineage>
        <taxon>Bacteria</taxon>
        <taxon>Pseudomonadati</taxon>
        <taxon>Nitrospirota</taxon>
        <taxon>Nitrospiria</taxon>
        <taxon>Nitrospirales</taxon>
        <taxon>Nitrospiraceae</taxon>
        <taxon>Nitrospira</taxon>
    </lineage>
</organism>
<dbReference type="GO" id="GO:0004089">
    <property type="term" value="F:carbonate dehydratase activity"/>
    <property type="evidence" value="ECO:0007669"/>
    <property type="project" value="InterPro"/>
</dbReference>
<keyword evidence="3" id="KW-1185">Reference proteome</keyword>
<evidence type="ECO:0000259" key="1">
    <source>
        <dbReference type="Pfam" id="PF20686"/>
    </source>
</evidence>
<dbReference type="GO" id="GO:0008270">
    <property type="term" value="F:zinc ion binding"/>
    <property type="evidence" value="ECO:0007669"/>
    <property type="project" value="InterPro"/>
</dbReference>
<dbReference type="Proteomes" id="UP000199032">
    <property type="component" value="Unassembled WGS sequence"/>
</dbReference>
<evidence type="ECO:0000313" key="3">
    <source>
        <dbReference type="Proteomes" id="UP000199032"/>
    </source>
</evidence>
<dbReference type="Gene3D" id="3.40.1050.10">
    <property type="entry name" value="Carbonic anhydrase"/>
    <property type="match status" value="1"/>
</dbReference>
<dbReference type="OrthoDB" id="9776946at2"/>
<accession>A0A0S4L6M5</accession>
<feature type="domain" description="Carboxysome Shell Carbonic Anhydrase catalytic" evidence="1">
    <location>
        <begin position="108"/>
        <end position="195"/>
    </location>
</feature>
<gene>
    <name evidence="2" type="ORF">COMA1_11108</name>
</gene>
<proteinExistence type="predicted"/>
<dbReference type="STRING" id="1742972.COMA1_11108"/>